<name>A0A6H9V551_9ACTN</name>
<protein>
    <submittedName>
        <fullName evidence="1">Uncharacterized protein</fullName>
    </submittedName>
</protein>
<keyword evidence="2" id="KW-1185">Reference proteome</keyword>
<sequence length="283" mass="31723">MAAEYTRIAAHLPAVFAADRESFEQVEGFLALADELNRTYLERLSELPAWYSPAGSAWPPGLPTDAGGDALLARISALHDELADWYGFVFPGSWRIPEGLTRKREFLLRAARLWRRRGTPRGFVDWFCLWFGISEPSQRPVLVEHFKYATAGERAGTPQTDDDGRPRPLPWLRATLFVPVSAAFPDAAARTEASLVVERYAPAHLLVRLCWVPGDFVLERRQGPDEDDPETEEQFLARVRVLLCELVDLIEHKDGLRLGNCIDEGAATDRLDVGRLPTDVTEG</sequence>
<dbReference type="RefSeq" id="WP_150946666.1">
    <property type="nucleotide sequence ID" value="NZ_VZRB01000005.1"/>
</dbReference>
<comment type="caution">
    <text evidence="1">The sequence shown here is derived from an EMBL/GenBank/DDBJ whole genome shotgun (WGS) entry which is preliminary data.</text>
</comment>
<accession>A0A6H9V551</accession>
<evidence type="ECO:0000313" key="1">
    <source>
        <dbReference type="EMBL" id="KAB1148207.1"/>
    </source>
</evidence>
<gene>
    <name evidence="1" type="ORF">F7R91_09910</name>
</gene>
<dbReference type="Proteomes" id="UP000442707">
    <property type="component" value="Unassembled WGS sequence"/>
</dbReference>
<dbReference type="EMBL" id="VZRB01000005">
    <property type="protein sequence ID" value="KAB1148207.1"/>
    <property type="molecule type" value="Genomic_DNA"/>
</dbReference>
<evidence type="ECO:0000313" key="2">
    <source>
        <dbReference type="Proteomes" id="UP000442707"/>
    </source>
</evidence>
<proteinExistence type="predicted"/>
<dbReference type="AlphaFoldDB" id="A0A6H9V551"/>
<reference evidence="1 2" key="1">
    <citation type="submission" date="2019-09" db="EMBL/GenBank/DDBJ databases">
        <title>Screening of Novel Bioactive Compounds from Soil-Associated.</title>
        <authorList>
            <person name="Zhao S."/>
        </authorList>
    </citation>
    <scope>NUCLEOTIDE SEQUENCE [LARGE SCALE GENOMIC DNA]</scope>
    <source>
        <strain evidence="1 2">HIT-DPA4</strain>
    </source>
</reference>
<organism evidence="1 2">
    <name type="scientific">Streptomyces luteolifulvus</name>
    <dbReference type="NCBI Taxonomy" id="2615112"/>
    <lineage>
        <taxon>Bacteria</taxon>
        <taxon>Bacillati</taxon>
        <taxon>Actinomycetota</taxon>
        <taxon>Actinomycetes</taxon>
        <taxon>Kitasatosporales</taxon>
        <taxon>Streptomycetaceae</taxon>
        <taxon>Streptomyces</taxon>
    </lineage>
</organism>